<sequence>MPPPQLHSCAPTQTLTGDPHHATAEQRWSPNSDPSFNATLVRPCAGPVPTRNSQPMTRSRIITTAPRHLAAIATPSPTPSRHSHIPPHSNHSRLLMIPCSVVYNLQFTV</sequence>
<feature type="compositionally biased region" description="Polar residues" evidence="1">
    <location>
        <begin position="26"/>
        <end position="37"/>
    </location>
</feature>
<evidence type="ECO:0000256" key="1">
    <source>
        <dbReference type="SAM" id="MobiDB-lite"/>
    </source>
</evidence>
<dbReference type="AlphaFoldDB" id="A0A8T0GYU1"/>
<accession>A0A8T0GYU1</accession>
<gene>
    <name evidence="2" type="ORF">KC19_8G055700</name>
</gene>
<comment type="caution">
    <text evidence="2">The sequence shown here is derived from an EMBL/GenBank/DDBJ whole genome shotgun (WGS) entry which is preliminary data.</text>
</comment>
<name>A0A8T0GYU1_CERPU</name>
<feature type="region of interest" description="Disordered" evidence="1">
    <location>
        <begin position="1"/>
        <end position="37"/>
    </location>
</feature>
<dbReference type="Proteomes" id="UP000822688">
    <property type="component" value="Chromosome 8"/>
</dbReference>
<keyword evidence="3" id="KW-1185">Reference proteome</keyword>
<proteinExistence type="predicted"/>
<evidence type="ECO:0000313" key="2">
    <source>
        <dbReference type="EMBL" id="KAG0563737.1"/>
    </source>
</evidence>
<evidence type="ECO:0000313" key="3">
    <source>
        <dbReference type="Proteomes" id="UP000822688"/>
    </source>
</evidence>
<dbReference type="EMBL" id="CM026429">
    <property type="protein sequence ID" value="KAG0563737.1"/>
    <property type="molecule type" value="Genomic_DNA"/>
</dbReference>
<protein>
    <submittedName>
        <fullName evidence="2">Uncharacterized protein</fullName>
    </submittedName>
</protein>
<reference evidence="2" key="1">
    <citation type="submission" date="2020-06" db="EMBL/GenBank/DDBJ databases">
        <title>WGS assembly of Ceratodon purpureus strain R40.</title>
        <authorList>
            <person name="Carey S.B."/>
            <person name="Jenkins J."/>
            <person name="Shu S."/>
            <person name="Lovell J.T."/>
            <person name="Sreedasyam A."/>
            <person name="Maumus F."/>
            <person name="Tiley G.P."/>
            <person name="Fernandez-Pozo N."/>
            <person name="Barry K."/>
            <person name="Chen C."/>
            <person name="Wang M."/>
            <person name="Lipzen A."/>
            <person name="Daum C."/>
            <person name="Saski C.A."/>
            <person name="Payton A.C."/>
            <person name="Mcbreen J.C."/>
            <person name="Conrad R.E."/>
            <person name="Kollar L.M."/>
            <person name="Olsson S."/>
            <person name="Huttunen S."/>
            <person name="Landis J.B."/>
            <person name="Wickett N.J."/>
            <person name="Johnson M.G."/>
            <person name="Rensing S.A."/>
            <person name="Grimwood J."/>
            <person name="Schmutz J."/>
            <person name="Mcdaniel S.F."/>
        </authorList>
    </citation>
    <scope>NUCLEOTIDE SEQUENCE</scope>
    <source>
        <strain evidence="2">R40</strain>
    </source>
</reference>
<organism evidence="2 3">
    <name type="scientific">Ceratodon purpureus</name>
    <name type="common">Fire moss</name>
    <name type="synonym">Dicranum purpureum</name>
    <dbReference type="NCBI Taxonomy" id="3225"/>
    <lineage>
        <taxon>Eukaryota</taxon>
        <taxon>Viridiplantae</taxon>
        <taxon>Streptophyta</taxon>
        <taxon>Embryophyta</taxon>
        <taxon>Bryophyta</taxon>
        <taxon>Bryophytina</taxon>
        <taxon>Bryopsida</taxon>
        <taxon>Dicranidae</taxon>
        <taxon>Pseudoditrichales</taxon>
        <taxon>Ditrichaceae</taxon>
        <taxon>Ceratodon</taxon>
    </lineage>
</organism>